<reference evidence="6 7" key="1">
    <citation type="submission" date="2016-09" db="EMBL/GenBank/DDBJ databases">
        <title>Vagococcus teuberi sp. nov., isolated from the Malian artisanal sour milk fene.</title>
        <authorList>
            <person name="Wullschleger S."/>
            <person name="Seifert C."/>
            <person name="Baumgartner S."/>
            <person name="Lacroix C."/>
            <person name="Bonfoh B."/>
            <person name="Stevens M.J."/>
            <person name="Meile L."/>
        </authorList>
    </citation>
    <scope>NUCLEOTIDE SEQUENCE [LARGE SCALE GENOMIC DNA]</scope>
    <source>
        <strain evidence="6 7">DSM 21459</strain>
    </source>
</reference>
<dbReference type="GO" id="GO:0030001">
    <property type="term" value="P:metal ion transport"/>
    <property type="evidence" value="ECO:0007669"/>
    <property type="project" value="InterPro"/>
</dbReference>
<dbReference type="InterPro" id="IPR050492">
    <property type="entry name" value="Bact_metal-bind_prot9"/>
</dbReference>
<dbReference type="SUPFAM" id="SSF53807">
    <property type="entry name" value="Helical backbone' metal receptor"/>
    <property type="match status" value="1"/>
</dbReference>
<feature type="signal peptide" evidence="5">
    <location>
        <begin position="1"/>
        <end position="19"/>
    </location>
</feature>
<dbReference type="GO" id="GO:0046872">
    <property type="term" value="F:metal ion binding"/>
    <property type="evidence" value="ECO:0007669"/>
    <property type="project" value="InterPro"/>
</dbReference>
<dbReference type="Proteomes" id="UP000191200">
    <property type="component" value="Chromosome"/>
</dbReference>
<keyword evidence="7" id="KW-1185">Reference proteome</keyword>
<dbReference type="InterPro" id="IPR006127">
    <property type="entry name" value="ZnuA-like"/>
</dbReference>
<evidence type="ECO:0000256" key="2">
    <source>
        <dbReference type="ARBA" id="ARBA00022448"/>
    </source>
</evidence>
<evidence type="ECO:0000256" key="3">
    <source>
        <dbReference type="ARBA" id="ARBA00022729"/>
    </source>
</evidence>
<dbReference type="Pfam" id="PF01297">
    <property type="entry name" value="ZnuA"/>
    <property type="match status" value="1"/>
</dbReference>
<sequence>MKRLTKIILGMALTSLLVACGNTAKKDKKEADKLQVVTSFYPMYDFAKKVTGDKAEVTVLTEAGVEPHDYEPSAKDLAKIQNADVFIYNSNEMETWVRDVLASIDTKKVKVIEASQGIDLMKATEEHEHEGEDSHDHQLDPHVWLDPVLAKKEVETITKGLVEVDTPNKDIYEKNSTDFTQKLNKLNEAYVDATKDATQKTFVTQHTAFSYLAKQYGLKQVAISGISPDQEPTPKELKNIEDLVKKDNIKVIYTESSASSKVAETITSATGATLSELNPLESLTKKEMDGGEDYLSVMYTNLEHLKLTIK</sequence>
<feature type="chain" id="PRO_5038510549" evidence="5">
    <location>
        <begin position="20"/>
        <end position="310"/>
    </location>
</feature>
<name>A0A1J0A513_9ENTE</name>
<dbReference type="PANTHER" id="PTHR42953:SF3">
    <property type="entry name" value="HIGH-AFFINITY ZINC UPTAKE SYSTEM PROTEIN ZNUA"/>
    <property type="match status" value="1"/>
</dbReference>
<dbReference type="InterPro" id="IPR006128">
    <property type="entry name" value="Lipoprotein_PsaA-like"/>
</dbReference>
<dbReference type="GO" id="GO:0007155">
    <property type="term" value="P:cell adhesion"/>
    <property type="evidence" value="ECO:0007669"/>
    <property type="project" value="InterPro"/>
</dbReference>
<dbReference type="PANTHER" id="PTHR42953">
    <property type="entry name" value="HIGH-AFFINITY ZINC UPTAKE SYSTEM PROTEIN ZNUA-RELATED"/>
    <property type="match status" value="1"/>
</dbReference>
<comment type="similarity">
    <text evidence="1 4">Belongs to the bacterial solute-binding protein 9 family.</text>
</comment>
<dbReference type="PROSITE" id="PS51257">
    <property type="entry name" value="PROKAR_LIPOPROTEIN"/>
    <property type="match status" value="1"/>
</dbReference>
<evidence type="ECO:0000313" key="7">
    <source>
        <dbReference type="Proteomes" id="UP000191200"/>
    </source>
</evidence>
<dbReference type="KEGG" id="vte:BHY08_03665"/>
<evidence type="ECO:0000256" key="4">
    <source>
        <dbReference type="RuleBase" id="RU003512"/>
    </source>
</evidence>
<keyword evidence="3 5" id="KW-0732">Signal</keyword>
<protein>
    <submittedName>
        <fullName evidence="6">Zinc ABC transporter substrate-binding protein</fullName>
    </submittedName>
</protein>
<evidence type="ECO:0000256" key="5">
    <source>
        <dbReference type="SAM" id="SignalP"/>
    </source>
</evidence>
<evidence type="ECO:0000313" key="6">
    <source>
        <dbReference type="EMBL" id="APB31009.1"/>
    </source>
</evidence>
<dbReference type="InterPro" id="IPR006129">
    <property type="entry name" value="AdhesinB"/>
</dbReference>
<keyword evidence="2 4" id="KW-0813">Transport</keyword>
<gene>
    <name evidence="6" type="ORF">BHY08_03665</name>
</gene>
<dbReference type="PRINTS" id="PR00691">
    <property type="entry name" value="ADHESINB"/>
</dbReference>
<dbReference type="RefSeq" id="WP_071456590.1">
    <property type="nucleotide sequence ID" value="NZ_CP017267.1"/>
</dbReference>
<dbReference type="AlphaFoldDB" id="A0A1J0A513"/>
<proteinExistence type="inferred from homology"/>
<dbReference type="PRINTS" id="PR00690">
    <property type="entry name" value="ADHESNFAMILY"/>
</dbReference>
<dbReference type="OrthoDB" id="9810636at2"/>
<organism evidence="6 7">
    <name type="scientific">Vagococcus teuberi</name>
    <dbReference type="NCBI Taxonomy" id="519472"/>
    <lineage>
        <taxon>Bacteria</taxon>
        <taxon>Bacillati</taxon>
        <taxon>Bacillota</taxon>
        <taxon>Bacilli</taxon>
        <taxon>Lactobacillales</taxon>
        <taxon>Enterococcaceae</taxon>
        <taxon>Vagococcus</taxon>
    </lineage>
</organism>
<dbReference type="CDD" id="cd01017">
    <property type="entry name" value="AdcA"/>
    <property type="match status" value="1"/>
</dbReference>
<accession>A0A1J0A513</accession>
<dbReference type="Gene3D" id="3.40.50.1980">
    <property type="entry name" value="Nitrogenase molybdenum iron protein domain"/>
    <property type="match status" value="2"/>
</dbReference>
<dbReference type="EMBL" id="CP017267">
    <property type="protein sequence ID" value="APB31009.1"/>
    <property type="molecule type" value="Genomic_DNA"/>
</dbReference>
<dbReference type="STRING" id="519472.BHY08_03665"/>
<evidence type="ECO:0000256" key="1">
    <source>
        <dbReference type="ARBA" id="ARBA00011028"/>
    </source>
</evidence>